<proteinExistence type="predicted"/>
<protein>
    <recommendedName>
        <fullName evidence="4">Fumarase D</fullName>
    </recommendedName>
</protein>
<organism evidence="2 3">
    <name type="scientific">Pantoea rodasii</name>
    <dbReference type="NCBI Taxonomy" id="1076549"/>
    <lineage>
        <taxon>Bacteria</taxon>
        <taxon>Pseudomonadati</taxon>
        <taxon>Pseudomonadota</taxon>
        <taxon>Gammaproteobacteria</taxon>
        <taxon>Enterobacterales</taxon>
        <taxon>Erwiniaceae</taxon>
        <taxon>Pantoea</taxon>
    </lineage>
</organism>
<gene>
    <name evidence="2" type="ORF">QU24_23705</name>
</gene>
<feature type="compositionally biased region" description="Basic and acidic residues" evidence="1">
    <location>
        <begin position="60"/>
        <end position="78"/>
    </location>
</feature>
<evidence type="ECO:0000313" key="3">
    <source>
        <dbReference type="Proteomes" id="UP000030853"/>
    </source>
</evidence>
<sequence length="78" mass="8517">MPHVSTMNETRSYRAGMIGCAVGAAVNELSARGSEINKANILYELERIAASSDDQQTKAFARDAARLPRNGEHRALQK</sequence>
<accession>A0A0B1R3D5</accession>
<evidence type="ECO:0008006" key="4">
    <source>
        <dbReference type="Google" id="ProtNLM"/>
    </source>
</evidence>
<name>A0A0B1R3D5_9GAMM</name>
<feature type="region of interest" description="Disordered" evidence="1">
    <location>
        <begin position="54"/>
        <end position="78"/>
    </location>
</feature>
<evidence type="ECO:0000313" key="2">
    <source>
        <dbReference type="EMBL" id="KHJ65605.1"/>
    </source>
</evidence>
<dbReference type="AlphaFoldDB" id="A0A0B1R3D5"/>
<dbReference type="EMBL" id="JTJJ01000119">
    <property type="protein sequence ID" value="KHJ65605.1"/>
    <property type="molecule type" value="Genomic_DNA"/>
</dbReference>
<comment type="caution">
    <text evidence="2">The sequence shown here is derived from an EMBL/GenBank/DDBJ whole genome shotgun (WGS) entry which is preliminary data.</text>
</comment>
<dbReference type="Proteomes" id="UP000030853">
    <property type="component" value="Unassembled WGS sequence"/>
</dbReference>
<evidence type="ECO:0000256" key="1">
    <source>
        <dbReference type="SAM" id="MobiDB-lite"/>
    </source>
</evidence>
<reference evidence="2 3" key="1">
    <citation type="submission" date="2014-11" db="EMBL/GenBank/DDBJ databases">
        <title>Genome sequencing of Pantoea rodasii ND03.</title>
        <authorList>
            <person name="Muhamad Yunos N.Y."/>
            <person name="Chan K.-G."/>
        </authorList>
    </citation>
    <scope>NUCLEOTIDE SEQUENCE [LARGE SCALE GENOMIC DNA]</scope>
    <source>
        <strain evidence="2 3">ND03</strain>
    </source>
</reference>